<comment type="subcellular location">
    <subcellularLocation>
        <location evidence="1">Membrane</location>
        <topology evidence="1">Multi-pass membrane protein</topology>
    </subcellularLocation>
</comment>
<keyword evidence="4 6" id="KW-0472">Membrane</keyword>
<dbReference type="PANTHER" id="PTHR33048:SF47">
    <property type="entry name" value="INTEGRAL MEMBRANE PROTEIN-RELATED"/>
    <property type="match status" value="1"/>
</dbReference>
<evidence type="ECO:0000256" key="1">
    <source>
        <dbReference type="ARBA" id="ARBA00004141"/>
    </source>
</evidence>
<gene>
    <name evidence="8" type="ORF">PT974_07435</name>
</gene>
<dbReference type="Proteomes" id="UP001338125">
    <property type="component" value="Unassembled WGS sequence"/>
</dbReference>
<dbReference type="InterPro" id="IPR049326">
    <property type="entry name" value="Rhodopsin_dom_fungi"/>
</dbReference>
<evidence type="ECO:0000256" key="3">
    <source>
        <dbReference type="ARBA" id="ARBA00022989"/>
    </source>
</evidence>
<sequence>MADFSASGLICFILIIVFTVICGIFLLLRLWAAKISGRSFYPDDGFILFAYANCIALGGVGLWAALNGLGKSLVDLTKEEIAISAKLVMASNVCWLLASVFVKMSILWLLYRIFAVQPFRRWCMALMTINACYGVSFLPVYMTNCTPVDQLWNPHPGGHCRDMQISDFGTIGINLFLDLAILLLPLPTLWGLQLPRRKKIVATIMFSFGVATIGFMIWRIKATITTRADPDFTKHGALIGTISFFELWFGIIVACIPTLAPLFKTYVKPMVTKSKTSSASSGPYALAGLRSKNRNVRTKYDVIYGSSDLTNTETQSEENMGPCLAVTTEIASAPAYYPGPQSTLGANVIHVRSDIESQQGLSERGM</sequence>
<evidence type="ECO:0000256" key="4">
    <source>
        <dbReference type="ARBA" id="ARBA00023136"/>
    </source>
</evidence>
<evidence type="ECO:0000256" key="2">
    <source>
        <dbReference type="ARBA" id="ARBA00022692"/>
    </source>
</evidence>
<feature type="transmembrane region" description="Helical" evidence="6">
    <location>
        <begin position="89"/>
        <end position="110"/>
    </location>
</feature>
<accession>A0ABR0SQK0</accession>
<keyword evidence="2 6" id="KW-0812">Transmembrane</keyword>
<feature type="transmembrane region" description="Helical" evidence="6">
    <location>
        <begin position="48"/>
        <end position="69"/>
    </location>
</feature>
<name>A0ABR0SQK0_9HYPO</name>
<feature type="transmembrane region" description="Helical" evidence="6">
    <location>
        <begin position="171"/>
        <end position="192"/>
    </location>
</feature>
<evidence type="ECO:0000256" key="6">
    <source>
        <dbReference type="SAM" id="Phobius"/>
    </source>
</evidence>
<feature type="transmembrane region" description="Helical" evidence="6">
    <location>
        <begin position="6"/>
        <end position="28"/>
    </location>
</feature>
<dbReference type="EMBL" id="JAVFKD010000012">
    <property type="protein sequence ID" value="KAK5993996.1"/>
    <property type="molecule type" value="Genomic_DNA"/>
</dbReference>
<dbReference type="PANTHER" id="PTHR33048">
    <property type="entry name" value="PTH11-LIKE INTEGRAL MEMBRANE PROTEIN (AFU_ORTHOLOGUE AFUA_5G11245)"/>
    <property type="match status" value="1"/>
</dbReference>
<keyword evidence="9" id="KW-1185">Reference proteome</keyword>
<feature type="transmembrane region" description="Helical" evidence="6">
    <location>
        <begin position="122"/>
        <end position="142"/>
    </location>
</feature>
<feature type="transmembrane region" description="Helical" evidence="6">
    <location>
        <begin position="199"/>
        <end position="218"/>
    </location>
</feature>
<proteinExistence type="inferred from homology"/>
<keyword evidence="3 6" id="KW-1133">Transmembrane helix</keyword>
<organism evidence="8 9">
    <name type="scientific">Cladobotryum mycophilum</name>
    <dbReference type="NCBI Taxonomy" id="491253"/>
    <lineage>
        <taxon>Eukaryota</taxon>
        <taxon>Fungi</taxon>
        <taxon>Dikarya</taxon>
        <taxon>Ascomycota</taxon>
        <taxon>Pezizomycotina</taxon>
        <taxon>Sordariomycetes</taxon>
        <taxon>Hypocreomycetidae</taxon>
        <taxon>Hypocreales</taxon>
        <taxon>Hypocreaceae</taxon>
        <taxon>Cladobotryum</taxon>
    </lineage>
</organism>
<dbReference type="Pfam" id="PF20684">
    <property type="entry name" value="Fung_rhodopsin"/>
    <property type="match status" value="1"/>
</dbReference>
<evidence type="ECO:0000259" key="7">
    <source>
        <dbReference type="Pfam" id="PF20684"/>
    </source>
</evidence>
<evidence type="ECO:0000313" key="9">
    <source>
        <dbReference type="Proteomes" id="UP001338125"/>
    </source>
</evidence>
<reference evidence="8 9" key="1">
    <citation type="submission" date="2024-01" db="EMBL/GenBank/DDBJ databases">
        <title>Complete genome of Cladobotryum mycophilum ATHUM6906.</title>
        <authorList>
            <person name="Christinaki A.C."/>
            <person name="Myridakis A.I."/>
            <person name="Kouvelis V.N."/>
        </authorList>
    </citation>
    <scope>NUCLEOTIDE SEQUENCE [LARGE SCALE GENOMIC DNA]</scope>
    <source>
        <strain evidence="8 9">ATHUM6906</strain>
    </source>
</reference>
<comment type="caution">
    <text evidence="8">The sequence shown here is derived from an EMBL/GenBank/DDBJ whole genome shotgun (WGS) entry which is preliminary data.</text>
</comment>
<feature type="domain" description="Rhodopsin" evidence="7">
    <location>
        <begin position="28"/>
        <end position="264"/>
    </location>
</feature>
<evidence type="ECO:0000313" key="8">
    <source>
        <dbReference type="EMBL" id="KAK5993996.1"/>
    </source>
</evidence>
<protein>
    <recommendedName>
        <fullName evidence="7">Rhodopsin domain-containing protein</fullName>
    </recommendedName>
</protein>
<dbReference type="InterPro" id="IPR052337">
    <property type="entry name" value="SAT4-like"/>
</dbReference>
<evidence type="ECO:0000256" key="5">
    <source>
        <dbReference type="ARBA" id="ARBA00038359"/>
    </source>
</evidence>
<feature type="transmembrane region" description="Helical" evidence="6">
    <location>
        <begin position="238"/>
        <end position="263"/>
    </location>
</feature>
<comment type="similarity">
    <text evidence="5">Belongs to the SAT4 family.</text>
</comment>